<comment type="function">
    <text evidence="1">Involved in the catabolism of quinolinic acid (QA).</text>
</comment>
<dbReference type="NCBIfam" id="TIGR00078">
    <property type="entry name" value="nadC"/>
    <property type="match status" value="1"/>
</dbReference>
<dbReference type="InterPro" id="IPR036068">
    <property type="entry name" value="Nicotinate_pribotase-like_C"/>
</dbReference>
<evidence type="ECO:0000256" key="2">
    <source>
        <dbReference type="ARBA" id="ARBA00004893"/>
    </source>
</evidence>
<dbReference type="CDD" id="cd01572">
    <property type="entry name" value="QPRTase"/>
    <property type="match status" value="1"/>
</dbReference>
<comment type="catalytic activity">
    <reaction evidence="9">
        <text>nicotinate beta-D-ribonucleotide + CO2 + diphosphate = quinolinate + 5-phospho-alpha-D-ribose 1-diphosphate + 2 H(+)</text>
        <dbReference type="Rhea" id="RHEA:12733"/>
        <dbReference type="ChEBI" id="CHEBI:15378"/>
        <dbReference type="ChEBI" id="CHEBI:16526"/>
        <dbReference type="ChEBI" id="CHEBI:29959"/>
        <dbReference type="ChEBI" id="CHEBI:33019"/>
        <dbReference type="ChEBI" id="CHEBI:57502"/>
        <dbReference type="ChEBI" id="CHEBI:58017"/>
        <dbReference type="EC" id="2.4.2.19"/>
    </reaction>
</comment>
<evidence type="ECO:0000259" key="11">
    <source>
        <dbReference type="Pfam" id="PF01729"/>
    </source>
</evidence>
<evidence type="ECO:0000256" key="6">
    <source>
        <dbReference type="ARBA" id="ARBA00022676"/>
    </source>
</evidence>
<comment type="caution">
    <text evidence="13">The sequence shown here is derived from an EMBL/GenBank/DDBJ whole genome shotgun (WGS) entry which is preliminary data.</text>
</comment>
<evidence type="ECO:0000256" key="4">
    <source>
        <dbReference type="ARBA" id="ARBA00011944"/>
    </source>
</evidence>
<dbReference type="InterPro" id="IPR004393">
    <property type="entry name" value="NadC"/>
</dbReference>
<dbReference type="EC" id="2.4.2.19" evidence="4"/>
<evidence type="ECO:0000313" key="13">
    <source>
        <dbReference type="EMBL" id="RXI76450.1"/>
    </source>
</evidence>
<reference evidence="13 14" key="1">
    <citation type="submission" date="2018-08" db="EMBL/GenBank/DDBJ databases">
        <title>Lactobacillus suantsai sp. nov., isolated from traditional fermented suan-tsai in Taiwan.</title>
        <authorList>
            <person name="Huang C.-H."/>
        </authorList>
    </citation>
    <scope>NUCLEOTIDE SEQUENCE [LARGE SCALE GENOMIC DNA]</scope>
    <source>
        <strain evidence="13 14">BCRC 12945</strain>
    </source>
</reference>
<evidence type="ECO:0000256" key="10">
    <source>
        <dbReference type="PIRNR" id="PIRNR006250"/>
    </source>
</evidence>
<evidence type="ECO:0000256" key="7">
    <source>
        <dbReference type="ARBA" id="ARBA00022679"/>
    </source>
</evidence>
<dbReference type="OrthoDB" id="9782546at2"/>
<name>A0A4Q0VIF6_9LACO</name>
<dbReference type="FunFam" id="3.20.20.70:FF:000030">
    <property type="entry name" value="Nicotinate-nucleotide pyrophosphorylase, carboxylating"/>
    <property type="match status" value="1"/>
</dbReference>
<dbReference type="Gene3D" id="3.90.1170.20">
    <property type="entry name" value="Quinolinate phosphoribosyl transferase, N-terminal domain"/>
    <property type="match status" value="1"/>
</dbReference>
<dbReference type="SUPFAM" id="SSF54675">
    <property type="entry name" value="Nicotinate/Quinolinate PRTase N-terminal domain-like"/>
    <property type="match status" value="1"/>
</dbReference>
<dbReference type="PANTHER" id="PTHR32179">
    <property type="entry name" value="NICOTINATE-NUCLEOTIDE PYROPHOSPHORYLASE [CARBOXYLATING]"/>
    <property type="match status" value="1"/>
</dbReference>
<keyword evidence="7 10" id="KW-0808">Transferase</keyword>
<dbReference type="Pfam" id="PF01729">
    <property type="entry name" value="QRPTase_C"/>
    <property type="match status" value="1"/>
</dbReference>
<dbReference type="EMBL" id="QXIL01000032">
    <property type="protein sequence ID" value="RXI76450.1"/>
    <property type="molecule type" value="Genomic_DNA"/>
</dbReference>
<dbReference type="GO" id="GO:0034213">
    <property type="term" value="P:quinolinate catabolic process"/>
    <property type="evidence" value="ECO:0007669"/>
    <property type="project" value="TreeGrafter"/>
</dbReference>
<evidence type="ECO:0000313" key="14">
    <source>
        <dbReference type="Proteomes" id="UP000290602"/>
    </source>
</evidence>
<gene>
    <name evidence="13" type="primary">nadC</name>
    <name evidence="13" type="ORF">DXH47_10800</name>
</gene>
<dbReference type="RefSeq" id="WP_129033308.1">
    <property type="nucleotide sequence ID" value="NZ_CP059603.1"/>
</dbReference>
<evidence type="ECO:0000256" key="3">
    <source>
        <dbReference type="ARBA" id="ARBA00009400"/>
    </source>
</evidence>
<dbReference type="Proteomes" id="UP000290602">
    <property type="component" value="Unassembled WGS sequence"/>
</dbReference>
<evidence type="ECO:0000259" key="12">
    <source>
        <dbReference type="Pfam" id="PF02749"/>
    </source>
</evidence>
<dbReference type="InterPro" id="IPR037128">
    <property type="entry name" value="Quinolinate_PRibosylTase_N_sf"/>
</dbReference>
<keyword evidence="6 10" id="KW-0328">Glycosyltransferase</keyword>
<dbReference type="GO" id="GO:0005737">
    <property type="term" value="C:cytoplasm"/>
    <property type="evidence" value="ECO:0007669"/>
    <property type="project" value="TreeGrafter"/>
</dbReference>
<proteinExistence type="inferred from homology"/>
<feature type="domain" description="Quinolinate phosphoribosyl transferase C-terminal" evidence="11">
    <location>
        <begin position="109"/>
        <end position="272"/>
    </location>
</feature>
<dbReference type="PIRSF" id="PIRSF006250">
    <property type="entry name" value="NadC_ModD"/>
    <property type="match status" value="1"/>
</dbReference>
<evidence type="ECO:0000256" key="9">
    <source>
        <dbReference type="ARBA" id="ARBA00047445"/>
    </source>
</evidence>
<comment type="pathway">
    <text evidence="2">Cofactor biosynthesis; NAD(+) biosynthesis; nicotinate D-ribonucleotide from quinolinate: step 1/1.</text>
</comment>
<dbReference type="Gene3D" id="3.20.20.70">
    <property type="entry name" value="Aldolase class I"/>
    <property type="match status" value="1"/>
</dbReference>
<comment type="similarity">
    <text evidence="3 10">Belongs to the NadC/ModD family.</text>
</comment>
<dbReference type="InterPro" id="IPR002638">
    <property type="entry name" value="Quinolinate_PRibosylTrfase_C"/>
</dbReference>
<evidence type="ECO:0000256" key="5">
    <source>
        <dbReference type="ARBA" id="ARBA00022642"/>
    </source>
</evidence>
<evidence type="ECO:0000256" key="1">
    <source>
        <dbReference type="ARBA" id="ARBA00003237"/>
    </source>
</evidence>
<dbReference type="InterPro" id="IPR013785">
    <property type="entry name" value="Aldolase_TIM"/>
</dbReference>
<dbReference type="SUPFAM" id="SSF51690">
    <property type="entry name" value="Nicotinate/Quinolinate PRTase C-terminal domain-like"/>
    <property type="match status" value="1"/>
</dbReference>
<keyword evidence="14" id="KW-1185">Reference proteome</keyword>
<dbReference type="InterPro" id="IPR027277">
    <property type="entry name" value="NadC/ModD"/>
</dbReference>
<keyword evidence="5" id="KW-0662">Pyridine nucleotide biosynthesis</keyword>
<evidence type="ECO:0000256" key="8">
    <source>
        <dbReference type="ARBA" id="ARBA00033102"/>
    </source>
</evidence>
<dbReference type="AlphaFoldDB" id="A0A4Q0VIF6"/>
<dbReference type="Pfam" id="PF02749">
    <property type="entry name" value="QRPTase_N"/>
    <property type="match status" value="1"/>
</dbReference>
<dbReference type="GO" id="GO:0004514">
    <property type="term" value="F:nicotinate-nucleotide diphosphorylase (carboxylating) activity"/>
    <property type="evidence" value="ECO:0007669"/>
    <property type="project" value="UniProtKB-EC"/>
</dbReference>
<organism evidence="13 14">
    <name type="scientific">Levilactobacillus suantsaii</name>
    <dbReference type="NCBI Taxonomy" id="2292255"/>
    <lineage>
        <taxon>Bacteria</taxon>
        <taxon>Bacillati</taxon>
        <taxon>Bacillota</taxon>
        <taxon>Bacilli</taxon>
        <taxon>Lactobacillales</taxon>
        <taxon>Lactobacillaceae</taxon>
        <taxon>Levilactobacillus</taxon>
    </lineage>
</organism>
<protein>
    <recommendedName>
        <fullName evidence="4">nicotinate-nucleotide diphosphorylase (carboxylating)</fullName>
        <ecNumber evidence="4">2.4.2.19</ecNumber>
    </recommendedName>
    <alternativeName>
        <fullName evidence="8">Quinolinate phosphoribosyltransferase [decarboxylating]</fullName>
    </alternativeName>
</protein>
<accession>A0A4Q0VIF6</accession>
<dbReference type="UniPathway" id="UPA00253">
    <property type="reaction ID" value="UER00331"/>
</dbReference>
<sequence>MTLSPKRLTDALKGFLEEDLATGDLSTSALPPQLVHGDFVVKHAGVIVGQCLPDAVYQLLGPKCHYTPTVPDGTLVPQGTVIGQASGPVADLLAGERTILNLMQRMSGIATATHLAVTTLNDPSIGILDTRKTAPGLRLFDKYAVQCGGGINHRMGLYDAVMLKDNHWHLITDFPATVRRLRQLCGPTKTIEVEVATRDQLQAAIASQVDMIMIDNQTPATARAWRKIIPTSIKVEVSGGITPTKLPAYAGSGIDFISLGYLTNSVQALDIAFNLTD</sequence>
<feature type="domain" description="Quinolinate phosphoribosyl transferase N-terminal" evidence="12">
    <location>
        <begin position="24"/>
        <end position="107"/>
    </location>
</feature>
<dbReference type="PANTHER" id="PTHR32179:SF3">
    <property type="entry name" value="NICOTINATE-NUCLEOTIDE PYROPHOSPHORYLASE [CARBOXYLATING]"/>
    <property type="match status" value="1"/>
</dbReference>
<dbReference type="GO" id="GO:0009435">
    <property type="term" value="P:NAD+ biosynthetic process"/>
    <property type="evidence" value="ECO:0007669"/>
    <property type="project" value="UniProtKB-UniPathway"/>
</dbReference>
<dbReference type="InterPro" id="IPR022412">
    <property type="entry name" value="Quinolinate_PRibosylTrfase_N"/>
</dbReference>